<organism evidence="8">
    <name type="scientific">Cacopsylla melanoneura</name>
    <dbReference type="NCBI Taxonomy" id="428564"/>
    <lineage>
        <taxon>Eukaryota</taxon>
        <taxon>Metazoa</taxon>
        <taxon>Ecdysozoa</taxon>
        <taxon>Arthropoda</taxon>
        <taxon>Hexapoda</taxon>
        <taxon>Insecta</taxon>
        <taxon>Pterygota</taxon>
        <taxon>Neoptera</taxon>
        <taxon>Paraneoptera</taxon>
        <taxon>Hemiptera</taxon>
        <taxon>Sternorrhyncha</taxon>
        <taxon>Psylloidea</taxon>
        <taxon>Psyllidae</taxon>
        <taxon>Psyllinae</taxon>
        <taxon>Cacopsylla</taxon>
    </lineage>
</organism>
<sequence length="336" mass="37335">MRTTIVMLLFLCHQMTNCDLMTGDNPRRMHPKILSAGTQSVENHLSESNVPNNTRAGKLYFDDLFGINIADITDGDEKDRLGNCTCQCGVTNQEVRIVGGRPTGVNKYPWVARLMYDGQFHCGASLINEDYVLTAAHCVRRLKRSKIRIVLGDYDQFLTEETLEPTTMRAVSSIVRHRHFDVNNYNHDIALLKLRKPVSFSKTVRPICLPPDNIDPSGKMGTVVGWGRTSEGGSLASQALEVQVPILTTGQCRSMKYKPSRITPNMLCAGKGEQDSCQGDSGGPLIINEVGRYELVGIVSWGVGCGRPGYPGVYTRVNRYLSWVRRNMKDTCLCVS</sequence>
<dbReference type="SMART" id="SM00020">
    <property type="entry name" value="Tryp_SPc"/>
    <property type="match status" value="1"/>
</dbReference>
<dbReference type="EMBL" id="HBUF01097377">
    <property type="protein sequence ID" value="CAG6637236.1"/>
    <property type="molecule type" value="Transcribed_RNA"/>
</dbReference>
<dbReference type="EMBL" id="HBUF01097378">
    <property type="protein sequence ID" value="CAG6637237.1"/>
    <property type="molecule type" value="Transcribed_RNA"/>
</dbReference>
<dbReference type="InterPro" id="IPR009003">
    <property type="entry name" value="Peptidase_S1_PA"/>
</dbReference>
<dbReference type="InterPro" id="IPR043504">
    <property type="entry name" value="Peptidase_S1_PA_chymotrypsin"/>
</dbReference>
<name>A0A8D8VXG1_9HEMI</name>
<protein>
    <submittedName>
        <fullName evidence="8">Serine proteinase stubble</fullName>
    </submittedName>
</protein>
<keyword evidence="1 5" id="KW-0645">Protease</keyword>
<keyword evidence="3 5" id="KW-0720">Serine protease</keyword>
<dbReference type="GO" id="GO:0005615">
    <property type="term" value="C:extracellular space"/>
    <property type="evidence" value="ECO:0007669"/>
    <property type="project" value="TreeGrafter"/>
</dbReference>
<dbReference type="PANTHER" id="PTHR24264:SF54">
    <property type="entry name" value="PEPTIDASE S1 DOMAIN-CONTAINING PROTEIN"/>
    <property type="match status" value="1"/>
</dbReference>
<dbReference type="GO" id="GO:0006508">
    <property type="term" value="P:proteolysis"/>
    <property type="evidence" value="ECO:0007669"/>
    <property type="project" value="UniProtKB-KW"/>
</dbReference>
<feature type="domain" description="Peptidase S1" evidence="7">
    <location>
        <begin position="97"/>
        <end position="329"/>
    </location>
</feature>
<evidence type="ECO:0000256" key="6">
    <source>
        <dbReference type="SAM" id="SignalP"/>
    </source>
</evidence>
<dbReference type="EMBL" id="HBUF01265848">
    <property type="protein sequence ID" value="CAG6684098.1"/>
    <property type="molecule type" value="Transcribed_RNA"/>
</dbReference>
<accession>A0A8D8VXG1</accession>
<feature type="chain" id="PRO_5033671734" evidence="6">
    <location>
        <begin position="19"/>
        <end position="336"/>
    </location>
</feature>
<dbReference type="PRINTS" id="PR00722">
    <property type="entry name" value="CHYMOTRYPSIN"/>
</dbReference>
<evidence type="ECO:0000259" key="7">
    <source>
        <dbReference type="PROSITE" id="PS50240"/>
    </source>
</evidence>
<evidence type="ECO:0000256" key="5">
    <source>
        <dbReference type="RuleBase" id="RU363034"/>
    </source>
</evidence>
<dbReference type="Gene3D" id="2.40.10.10">
    <property type="entry name" value="Trypsin-like serine proteases"/>
    <property type="match status" value="1"/>
</dbReference>
<evidence type="ECO:0000256" key="3">
    <source>
        <dbReference type="ARBA" id="ARBA00022825"/>
    </source>
</evidence>
<dbReference type="InterPro" id="IPR001254">
    <property type="entry name" value="Trypsin_dom"/>
</dbReference>
<dbReference type="PROSITE" id="PS00134">
    <property type="entry name" value="TRYPSIN_HIS"/>
    <property type="match status" value="1"/>
</dbReference>
<evidence type="ECO:0000256" key="2">
    <source>
        <dbReference type="ARBA" id="ARBA00022801"/>
    </source>
</evidence>
<dbReference type="SUPFAM" id="SSF50494">
    <property type="entry name" value="Trypsin-like serine proteases"/>
    <property type="match status" value="1"/>
</dbReference>
<dbReference type="InterPro" id="IPR001314">
    <property type="entry name" value="Peptidase_S1A"/>
</dbReference>
<feature type="signal peptide" evidence="6">
    <location>
        <begin position="1"/>
        <end position="18"/>
    </location>
</feature>
<dbReference type="InterPro" id="IPR018114">
    <property type="entry name" value="TRYPSIN_HIS"/>
</dbReference>
<dbReference type="FunFam" id="2.40.10.10:FF:000006">
    <property type="entry name" value="Serine proteinase stubble"/>
    <property type="match status" value="1"/>
</dbReference>
<evidence type="ECO:0000313" key="8">
    <source>
        <dbReference type="EMBL" id="CAG6637235.1"/>
    </source>
</evidence>
<dbReference type="PROSITE" id="PS50240">
    <property type="entry name" value="TRYPSIN_DOM"/>
    <property type="match status" value="1"/>
</dbReference>
<reference evidence="8" key="1">
    <citation type="submission" date="2021-05" db="EMBL/GenBank/DDBJ databases">
        <authorList>
            <person name="Alioto T."/>
            <person name="Alioto T."/>
            <person name="Gomez Garrido J."/>
        </authorList>
    </citation>
    <scope>NUCLEOTIDE SEQUENCE</scope>
</reference>
<dbReference type="GO" id="GO:0004252">
    <property type="term" value="F:serine-type endopeptidase activity"/>
    <property type="evidence" value="ECO:0007669"/>
    <property type="project" value="InterPro"/>
</dbReference>
<keyword evidence="2 5" id="KW-0378">Hydrolase</keyword>
<dbReference type="PROSITE" id="PS00135">
    <property type="entry name" value="TRYPSIN_SER"/>
    <property type="match status" value="1"/>
</dbReference>
<proteinExistence type="predicted"/>
<evidence type="ECO:0000256" key="4">
    <source>
        <dbReference type="ARBA" id="ARBA00023157"/>
    </source>
</evidence>
<dbReference type="AlphaFoldDB" id="A0A8D8VXG1"/>
<dbReference type="Pfam" id="PF00089">
    <property type="entry name" value="Trypsin"/>
    <property type="match status" value="1"/>
</dbReference>
<keyword evidence="4" id="KW-1015">Disulfide bond</keyword>
<dbReference type="EMBL" id="HBUF01097376">
    <property type="protein sequence ID" value="CAG6637235.1"/>
    <property type="molecule type" value="Transcribed_RNA"/>
</dbReference>
<dbReference type="EMBL" id="HBUF01265849">
    <property type="protein sequence ID" value="CAG6684099.1"/>
    <property type="molecule type" value="Transcribed_RNA"/>
</dbReference>
<keyword evidence="6" id="KW-0732">Signal</keyword>
<dbReference type="InterPro" id="IPR050127">
    <property type="entry name" value="Serine_Proteases_S1"/>
</dbReference>
<dbReference type="InterPro" id="IPR033116">
    <property type="entry name" value="TRYPSIN_SER"/>
</dbReference>
<evidence type="ECO:0000256" key="1">
    <source>
        <dbReference type="ARBA" id="ARBA00022670"/>
    </source>
</evidence>
<dbReference type="CDD" id="cd00190">
    <property type="entry name" value="Tryp_SPc"/>
    <property type="match status" value="1"/>
</dbReference>
<dbReference type="PANTHER" id="PTHR24264">
    <property type="entry name" value="TRYPSIN-RELATED"/>
    <property type="match status" value="1"/>
</dbReference>